<feature type="transmembrane region" description="Helical" evidence="1">
    <location>
        <begin position="52"/>
        <end position="80"/>
    </location>
</feature>
<protein>
    <recommendedName>
        <fullName evidence="4">Yip1 domain-containing protein</fullName>
    </recommendedName>
</protein>
<accession>A0A109GCJ3</accession>
<dbReference type="Proteomes" id="UP000065797">
    <property type="component" value="Unassembled WGS sequence"/>
</dbReference>
<evidence type="ECO:0000313" key="2">
    <source>
        <dbReference type="EMBL" id="KWU64300.1"/>
    </source>
</evidence>
<evidence type="ECO:0000256" key="1">
    <source>
        <dbReference type="SAM" id="Phobius"/>
    </source>
</evidence>
<dbReference type="EMBL" id="LRPH01000044">
    <property type="protein sequence ID" value="KWU64300.1"/>
    <property type="molecule type" value="Genomic_DNA"/>
</dbReference>
<comment type="caution">
    <text evidence="2">The sequence shown here is derived from an EMBL/GenBank/DDBJ whole genome shotgun (WGS) entry which is preliminary data.</text>
</comment>
<feature type="transmembrane region" description="Helical" evidence="1">
    <location>
        <begin position="20"/>
        <end position="40"/>
    </location>
</feature>
<sequence length="182" mass="20528">MKVKENNSSSFFNTKKKVVLFNIVSILFFNTLLSTIVYTFKSFNEFKDWLTIMVLISAIITPFILILCFIFTMFWSLIGLMNKPDLSIKRMYSVILSGTSIFLITQALNFLTIINFGSDLPQFIFVVFSLLSVGLVCITMYIGFTKLVGFSNKFSKVILSILFAIVISLNMVQLFGGIGIGI</sequence>
<evidence type="ECO:0008006" key="4">
    <source>
        <dbReference type="Google" id="ProtNLM"/>
    </source>
</evidence>
<dbReference type="RefSeq" id="WP_060750135.1">
    <property type="nucleotide sequence ID" value="NZ_LRPH01000044.1"/>
</dbReference>
<evidence type="ECO:0000313" key="3">
    <source>
        <dbReference type="Proteomes" id="UP000065797"/>
    </source>
</evidence>
<feature type="transmembrane region" description="Helical" evidence="1">
    <location>
        <begin position="157"/>
        <end position="180"/>
    </location>
</feature>
<keyword evidence="1" id="KW-1133">Transmembrane helix</keyword>
<reference evidence="2 3" key="1">
    <citation type="submission" date="2016-01" db="EMBL/GenBank/DDBJ databases">
        <authorList>
            <person name="McClelland M."/>
            <person name="Jain A."/>
            <person name="Saraogi P."/>
            <person name="Mendelson R."/>
            <person name="Westerman R."/>
            <person name="SanMiguel P."/>
            <person name="Csonka L."/>
        </authorList>
    </citation>
    <scope>NUCLEOTIDE SEQUENCE [LARGE SCALE GENOMIC DNA]</scope>
    <source>
        <strain evidence="2 3">PE8-15</strain>
    </source>
</reference>
<gene>
    <name evidence="2" type="ORF">AWW70_01580</name>
</gene>
<keyword evidence="1" id="KW-0472">Membrane</keyword>
<dbReference type="AlphaFoldDB" id="A0A109GCJ3"/>
<proteinExistence type="predicted"/>
<feature type="transmembrane region" description="Helical" evidence="1">
    <location>
        <begin position="92"/>
        <end position="117"/>
    </location>
</feature>
<feature type="transmembrane region" description="Helical" evidence="1">
    <location>
        <begin position="123"/>
        <end position="145"/>
    </location>
</feature>
<keyword evidence="1" id="KW-0812">Transmembrane</keyword>
<organism evidence="2 3">
    <name type="scientific">Bacillus mycoides</name>
    <dbReference type="NCBI Taxonomy" id="1405"/>
    <lineage>
        <taxon>Bacteria</taxon>
        <taxon>Bacillati</taxon>
        <taxon>Bacillota</taxon>
        <taxon>Bacilli</taxon>
        <taxon>Bacillales</taxon>
        <taxon>Bacillaceae</taxon>
        <taxon>Bacillus</taxon>
        <taxon>Bacillus cereus group</taxon>
    </lineage>
</organism>
<name>A0A109GCJ3_BACMY</name>